<feature type="compositionally biased region" description="Low complexity" evidence="1">
    <location>
        <begin position="429"/>
        <end position="438"/>
    </location>
</feature>
<dbReference type="AlphaFoldDB" id="A0AA39TSH9"/>
<comment type="caution">
    <text evidence="4">The sequence shown here is derived from an EMBL/GenBank/DDBJ whole genome shotgun (WGS) entry which is preliminary data.</text>
</comment>
<dbReference type="EMBL" id="JAULSU010000007">
    <property type="protein sequence ID" value="KAK0611267.1"/>
    <property type="molecule type" value="Genomic_DNA"/>
</dbReference>
<feature type="chain" id="PRO_5041347498" evidence="2">
    <location>
        <begin position="19"/>
        <end position="475"/>
    </location>
</feature>
<feature type="compositionally biased region" description="Pro residues" evidence="1">
    <location>
        <begin position="417"/>
        <end position="428"/>
    </location>
</feature>
<feature type="domain" description="FAS1" evidence="3">
    <location>
        <begin position="181"/>
        <end position="303"/>
    </location>
</feature>
<dbReference type="InterPro" id="IPR000782">
    <property type="entry name" value="FAS1_domain"/>
</dbReference>
<evidence type="ECO:0000256" key="2">
    <source>
        <dbReference type="SAM" id="SignalP"/>
    </source>
</evidence>
<dbReference type="InterPro" id="IPR036378">
    <property type="entry name" value="FAS1_dom_sf"/>
</dbReference>
<feature type="compositionally biased region" description="Polar residues" evidence="1">
    <location>
        <begin position="465"/>
        <end position="475"/>
    </location>
</feature>
<gene>
    <name evidence="4" type="ORF">B0T14DRAFT_464304</name>
</gene>
<evidence type="ECO:0000259" key="3">
    <source>
        <dbReference type="PROSITE" id="PS50213"/>
    </source>
</evidence>
<dbReference type="Gene3D" id="2.30.180.10">
    <property type="entry name" value="FAS1 domain"/>
    <property type="match status" value="1"/>
</dbReference>
<keyword evidence="5" id="KW-1185">Reference proteome</keyword>
<feature type="compositionally biased region" description="Pro residues" evidence="1">
    <location>
        <begin position="398"/>
        <end position="408"/>
    </location>
</feature>
<evidence type="ECO:0000313" key="5">
    <source>
        <dbReference type="Proteomes" id="UP001175000"/>
    </source>
</evidence>
<dbReference type="Pfam" id="PF02469">
    <property type="entry name" value="Fasciclin"/>
    <property type="match status" value="1"/>
</dbReference>
<protein>
    <submittedName>
        <fullName evidence="4">FAS1 domain-containing protein</fullName>
    </submittedName>
</protein>
<name>A0AA39TSH9_9PEZI</name>
<proteinExistence type="predicted"/>
<evidence type="ECO:0000256" key="1">
    <source>
        <dbReference type="SAM" id="MobiDB-lite"/>
    </source>
</evidence>
<organism evidence="4 5">
    <name type="scientific">Immersiella caudata</name>
    <dbReference type="NCBI Taxonomy" id="314043"/>
    <lineage>
        <taxon>Eukaryota</taxon>
        <taxon>Fungi</taxon>
        <taxon>Dikarya</taxon>
        <taxon>Ascomycota</taxon>
        <taxon>Pezizomycotina</taxon>
        <taxon>Sordariomycetes</taxon>
        <taxon>Sordariomycetidae</taxon>
        <taxon>Sordariales</taxon>
        <taxon>Lasiosphaeriaceae</taxon>
        <taxon>Immersiella</taxon>
    </lineage>
</organism>
<keyword evidence="2" id="KW-0732">Signal</keyword>
<dbReference type="PROSITE" id="PS50213">
    <property type="entry name" value="FAS1"/>
    <property type="match status" value="1"/>
</dbReference>
<feature type="signal peptide" evidence="2">
    <location>
        <begin position="1"/>
        <end position="18"/>
    </location>
</feature>
<dbReference type="SUPFAM" id="SSF82153">
    <property type="entry name" value="FAS1 domain"/>
    <property type="match status" value="1"/>
</dbReference>
<sequence>MMARKVFVLLSLAAGSLAQSQSLLDVLRREGFTEYAALLESGAGVNILNNPQRLIIYAPTNAGVLRHEQSDNLLRREITEEVNKAEYNSGLEFSGDAAKRKRDAVCSAVSGLGAADFMTLLDDPKFVNLPLNNNASIVQKNMPKGALPVIHSGLGDVIKVTGLDIPYDRGTIRPVSGFFTLPRLLSATLPHIGADKTLAILKRTGLSDDLDNRTGITFLAPDSTAIPSDLPDNVLAEILKRHVILGLPVFTSDLRHGDTYKTLAGTTVTVTVQCAEVFIGGARILAGDAIIKNGVAHTVDKLLDAPIFYTTTEVKTEVKTVTETKTDIRTAEVTKTTEVTKVAEVTKTAIHTTEKTQTTTQTDEKTKTAIYTAEITKAVTHVTEKIKTQTETTTYVQHPPPPPPPKPSTPCTTSTHVPPPPPPPPPATSTPCTTSTILPPHPTTLKTYHKPSKPYGPPADVSTPYAVSTGNPGHY</sequence>
<feature type="region of interest" description="Disordered" evidence="1">
    <location>
        <begin position="390"/>
        <end position="475"/>
    </location>
</feature>
<dbReference type="SMART" id="SM00554">
    <property type="entry name" value="FAS1"/>
    <property type="match status" value="1"/>
</dbReference>
<reference evidence="4" key="1">
    <citation type="submission" date="2023-06" db="EMBL/GenBank/DDBJ databases">
        <title>Genome-scale phylogeny and comparative genomics of the fungal order Sordariales.</title>
        <authorList>
            <consortium name="Lawrence Berkeley National Laboratory"/>
            <person name="Hensen N."/>
            <person name="Bonometti L."/>
            <person name="Westerberg I."/>
            <person name="Brannstrom I.O."/>
            <person name="Guillou S."/>
            <person name="Cros-Aarteil S."/>
            <person name="Calhoun S."/>
            <person name="Haridas S."/>
            <person name="Kuo A."/>
            <person name="Mondo S."/>
            <person name="Pangilinan J."/>
            <person name="Riley R."/>
            <person name="Labutti K."/>
            <person name="Andreopoulos B."/>
            <person name="Lipzen A."/>
            <person name="Chen C."/>
            <person name="Yanf M."/>
            <person name="Daum C."/>
            <person name="Ng V."/>
            <person name="Clum A."/>
            <person name="Steindorff A."/>
            <person name="Ohm R."/>
            <person name="Martin F."/>
            <person name="Silar P."/>
            <person name="Natvig D."/>
            <person name="Lalanne C."/>
            <person name="Gautier V."/>
            <person name="Ament-Velasquez S.L."/>
            <person name="Kruys A."/>
            <person name="Hutchinson M.I."/>
            <person name="Powell A.J."/>
            <person name="Barry K."/>
            <person name="Miller A.N."/>
            <person name="Grigoriev I.V."/>
            <person name="Debuchy R."/>
            <person name="Gladieux P."/>
            <person name="Thoren M.H."/>
            <person name="Johannesson H."/>
        </authorList>
    </citation>
    <scope>NUCLEOTIDE SEQUENCE</scope>
    <source>
        <strain evidence="4">CBS 606.72</strain>
    </source>
</reference>
<dbReference type="Proteomes" id="UP001175000">
    <property type="component" value="Unassembled WGS sequence"/>
</dbReference>
<accession>A0AA39TSH9</accession>
<evidence type="ECO:0000313" key="4">
    <source>
        <dbReference type="EMBL" id="KAK0611267.1"/>
    </source>
</evidence>